<name>A0ABP1MZZ2_XYLVO</name>
<keyword evidence="1" id="KW-0732">Signal</keyword>
<dbReference type="EMBL" id="CAXAJV020001281">
    <property type="protein sequence ID" value="CAL7933692.1"/>
    <property type="molecule type" value="Genomic_DNA"/>
</dbReference>
<comment type="caution">
    <text evidence="2">The sequence shown here is derived from an EMBL/GenBank/DDBJ whole genome shotgun (WGS) entry which is preliminary data.</text>
</comment>
<organism evidence="2 3">
    <name type="scientific">Xylocopa violacea</name>
    <name type="common">Violet carpenter bee</name>
    <name type="synonym">Apis violacea</name>
    <dbReference type="NCBI Taxonomy" id="135666"/>
    <lineage>
        <taxon>Eukaryota</taxon>
        <taxon>Metazoa</taxon>
        <taxon>Ecdysozoa</taxon>
        <taxon>Arthropoda</taxon>
        <taxon>Hexapoda</taxon>
        <taxon>Insecta</taxon>
        <taxon>Pterygota</taxon>
        <taxon>Neoptera</taxon>
        <taxon>Endopterygota</taxon>
        <taxon>Hymenoptera</taxon>
        <taxon>Apocrita</taxon>
        <taxon>Aculeata</taxon>
        <taxon>Apoidea</taxon>
        <taxon>Anthophila</taxon>
        <taxon>Apidae</taxon>
        <taxon>Xylocopa</taxon>
        <taxon>Xylocopa</taxon>
    </lineage>
</organism>
<dbReference type="Pfam" id="PF03392">
    <property type="entry name" value="OS-D"/>
    <property type="match status" value="1"/>
</dbReference>
<keyword evidence="3" id="KW-1185">Reference proteome</keyword>
<dbReference type="SUPFAM" id="SSF100910">
    <property type="entry name" value="Chemosensory protein Csp2"/>
    <property type="match status" value="1"/>
</dbReference>
<proteinExistence type="predicted"/>
<reference evidence="2 3" key="1">
    <citation type="submission" date="2024-08" db="EMBL/GenBank/DDBJ databases">
        <authorList>
            <person name="Will J Nash"/>
            <person name="Angela Man"/>
            <person name="Seanna McTaggart"/>
            <person name="Kendall Baker"/>
            <person name="Tom Barker"/>
            <person name="Leah Catchpole"/>
            <person name="Alex Durrant"/>
            <person name="Karim Gharbi"/>
            <person name="Naomi Irish"/>
            <person name="Gemy Kaithakottil"/>
            <person name="Debby Ku"/>
            <person name="Aaliyah Providence"/>
            <person name="Felix Shaw"/>
            <person name="David Swarbreck"/>
            <person name="Chris Watkins"/>
            <person name="Ann M. McCartney"/>
            <person name="Giulio Formenti"/>
            <person name="Alice Mouton"/>
            <person name="Noel Vella"/>
            <person name="Bjorn M von Reumont"/>
            <person name="Adriana Vella"/>
            <person name="Wilfried Haerty"/>
        </authorList>
    </citation>
    <scope>NUCLEOTIDE SEQUENCE [LARGE SCALE GENOMIC DNA]</scope>
</reference>
<dbReference type="PANTHER" id="PTHR11257">
    <property type="entry name" value="CHEMOSENSORY PROTEIN-RELATED"/>
    <property type="match status" value="1"/>
</dbReference>
<feature type="signal peptide" evidence="1">
    <location>
        <begin position="1"/>
        <end position="22"/>
    </location>
</feature>
<dbReference type="Gene3D" id="1.10.2080.10">
    <property type="entry name" value="Insect odorant-binding protein A10/Ejaculatory bulb-specific protein 3"/>
    <property type="match status" value="1"/>
</dbReference>
<gene>
    <name evidence="2" type="ORF">XYLVIOL_LOCUS595</name>
</gene>
<dbReference type="PANTHER" id="PTHR11257:SF13">
    <property type="entry name" value="GEO07322P1"/>
    <property type="match status" value="1"/>
</dbReference>
<dbReference type="Proteomes" id="UP001642520">
    <property type="component" value="Unassembled WGS sequence"/>
</dbReference>
<protein>
    <submittedName>
        <fullName evidence="2">Uncharacterized protein</fullName>
    </submittedName>
</protein>
<feature type="chain" id="PRO_5047518888" evidence="1">
    <location>
        <begin position="23"/>
        <end position="122"/>
    </location>
</feature>
<evidence type="ECO:0000313" key="3">
    <source>
        <dbReference type="Proteomes" id="UP001642520"/>
    </source>
</evidence>
<evidence type="ECO:0000313" key="2">
    <source>
        <dbReference type="EMBL" id="CAL7933692.1"/>
    </source>
</evidence>
<evidence type="ECO:0000256" key="1">
    <source>
        <dbReference type="SAM" id="SignalP"/>
    </source>
</evidence>
<sequence>MFQKHSISLALLLLVTSMIVFAEEEKYTSKYDDINVDEILANDKLRHQYLNCFLETAPCVTADAKYFKGKFPEAFVTKCKKCTEKQEAMFNKISTWYTENDPENWEKIVKKALDNAQKDAKV</sequence>
<accession>A0ABP1MZZ2</accession>
<dbReference type="InterPro" id="IPR036682">
    <property type="entry name" value="OS_D_A10/PebIII_sf"/>
</dbReference>
<dbReference type="InterPro" id="IPR005055">
    <property type="entry name" value="A10/PebIII"/>
</dbReference>